<dbReference type="GO" id="GO:0006508">
    <property type="term" value="P:proteolysis"/>
    <property type="evidence" value="ECO:0007669"/>
    <property type="project" value="UniProtKB-KW"/>
</dbReference>
<dbReference type="Proteomes" id="UP000321947">
    <property type="component" value="Unassembled WGS sequence"/>
</dbReference>
<dbReference type="EMBL" id="SSTD01017849">
    <property type="protein sequence ID" value="TYJ98751.1"/>
    <property type="molecule type" value="Genomic_DNA"/>
</dbReference>
<dbReference type="AlphaFoldDB" id="A0A5A7SP98"/>
<keyword evidence="1" id="KW-0378">Hydrolase</keyword>
<sequence length="241" mass="27273">MEQGDRTVEQYNAEFDMLSRFAPEMIANEAAKADKFSEWISVYRRGLTRPRLQVEVQFQDRKGRLSSVTIVSTYNKPLFVGMFLFADFFWSDNRCGPSHMKQLRRRLGGLRLLGLHQVFSVLDWYVLRSLPESLPPPASLGELGSNNRLAAAYIDVRSWTLCPRTVSRTLECCQCVSDHAIFIELGFPHSQGRIVSGVLSSGRLKYPLCNALPVCPCIGTSTTTWHPHTDTSSPMSLWLLQ</sequence>
<proteinExistence type="predicted"/>
<evidence type="ECO:0000313" key="4">
    <source>
        <dbReference type="Proteomes" id="UP000321947"/>
    </source>
</evidence>
<keyword evidence="1" id="KW-0645">Protease</keyword>
<gene>
    <name evidence="2" type="ORF">E5676_scaffold156G00580</name>
    <name evidence="1" type="ORF">E6C27_scaffold853G00600</name>
</gene>
<dbReference type="EMBL" id="SSTE01021224">
    <property type="protein sequence ID" value="KAA0032720.1"/>
    <property type="molecule type" value="Genomic_DNA"/>
</dbReference>
<name>A0A5A7SP98_CUCMM</name>
<accession>A0A5A7SP98</accession>
<comment type="caution">
    <text evidence="1">The sequence shown here is derived from an EMBL/GenBank/DDBJ whole genome shotgun (WGS) entry which is preliminary data.</text>
</comment>
<organism evidence="1 3">
    <name type="scientific">Cucumis melo var. makuwa</name>
    <name type="common">Oriental melon</name>
    <dbReference type="NCBI Taxonomy" id="1194695"/>
    <lineage>
        <taxon>Eukaryota</taxon>
        <taxon>Viridiplantae</taxon>
        <taxon>Streptophyta</taxon>
        <taxon>Embryophyta</taxon>
        <taxon>Tracheophyta</taxon>
        <taxon>Spermatophyta</taxon>
        <taxon>Magnoliopsida</taxon>
        <taxon>eudicotyledons</taxon>
        <taxon>Gunneridae</taxon>
        <taxon>Pentapetalae</taxon>
        <taxon>rosids</taxon>
        <taxon>fabids</taxon>
        <taxon>Cucurbitales</taxon>
        <taxon>Cucurbitaceae</taxon>
        <taxon>Benincaseae</taxon>
        <taxon>Cucumis</taxon>
    </lineage>
</organism>
<dbReference type="GO" id="GO:0008233">
    <property type="term" value="F:peptidase activity"/>
    <property type="evidence" value="ECO:0007669"/>
    <property type="project" value="UniProtKB-KW"/>
</dbReference>
<dbReference type="OrthoDB" id="1936908at2759"/>
<evidence type="ECO:0000313" key="1">
    <source>
        <dbReference type="EMBL" id="KAA0032720.1"/>
    </source>
</evidence>
<reference evidence="3 4" key="1">
    <citation type="submission" date="2019-08" db="EMBL/GenBank/DDBJ databases">
        <title>Draft genome sequences of two oriental melons (Cucumis melo L. var makuwa).</title>
        <authorList>
            <person name="Kwon S.-Y."/>
        </authorList>
    </citation>
    <scope>NUCLEOTIDE SEQUENCE [LARGE SCALE GENOMIC DNA]</scope>
    <source>
        <strain evidence="4">cv. Chang Bougi</strain>
        <strain evidence="3">cv. SW 3</strain>
        <tissue evidence="1">Leaf</tissue>
    </source>
</reference>
<protein>
    <submittedName>
        <fullName evidence="1">Gag protease polyprotein</fullName>
    </submittedName>
</protein>
<evidence type="ECO:0000313" key="2">
    <source>
        <dbReference type="EMBL" id="TYJ98751.1"/>
    </source>
</evidence>
<evidence type="ECO:0000313" key="3">
    <source>
        <dbReference type="Proteomes" id="UP000321393"/>
    </source>
</evidence>
<dbReference type="Proteomes" id="UP000321393">
    <property type="component" value="Unassembled WGS sequence"/>
</dbReference>